<name>A0A1F6XNK4_9BACT</name>
<evidence type="ECO:0000313" key="5">
    <source>
        <dbReference type="EMBL" id="OGI95729.1"/>
    </source>
</evidence>
<feature type="site" description="Stabilizes the basic form of H active site to accept a proton" evidence="4">
    <location>
        <position position="72"/>
    </location>
</feature>
<feature type="binding site" evidence="4">
    <location>
        <position position="46"/>
    </location>
    <ligand>
        <name>tRNA</name>
        <dbReference type="ChEBI" id="CHEBI:17843"/>
    </ligand>
</feature>
<dbReference type="HAMAP" id="MF_00083">
    <property type="entry name" value="Pept_tRNA_hydro_bact"/>
    <property type="match status" value="1"/>
</dbReference>
<accession>A0A1F6XNK4</accession>
<dbReference type="GO" id="GO:0006515">
    <property type="term" value="P:protein quality control for misfolded or incompletely synthesized proteins"/>
    <property type="evidence" value="ECO:0007669"/>
    <property type="project" value="UniProtKB-UniRule"/>
</dbReference>
<comment type="function">
    <text evidence="4">Catalyzes the release of premature peptidyl moieties from peptidyl-tRNA molecules trapped in stalled 50S ribosomal subunits, and thus maintains levels of free tRNAs and 50S ribosomes.</text>
</comment>
<comment type="subcellular location">
    <subcellularLocation>
        <location evidence="4">Cytoplasm</location>
    </subcellularLocation>
</comment>
<dbReference type="Proteomes" id="UP000178104">
    <property type="component" value="Unassembled WGS sequence"/>
</dbReference>
<feature type="binding site" evidence="4">
    <location>
        <position position="48"/>
    </location>
    <ligand>
        <name>tRNA</name>
        <dbReference type="ChEBI" id="CHEBI:17843"/>
    </ligand>
</feature>
<dbReference type="GO" id="GO:0005737">
    <property type="term" value="C:cytoplasm"/>
    <property type="evidence" value="ECO:0007669"/>
    <property type="project" value="UniProtKB-SubCell"/>
</dbReference>
<evidence type="ECO:0000256" key="4">
    <source>
        <dbReference type="HAMAP-Rule" id="MF_00083"/>
    </source>
</evidence>
<dbReference type="EC" id="3.1.1.29" evidence="4"/>
<gene>
    <name evidence="4" type="primary">pth</name>
    <name evidence="5" type="ORF">A2917_00195</name>
</gene>
<comment type="caution">
    <text evidence="5">The sequence shown here is derived from an EMBL/GenBank/DDBJ whole genome shotgun (WGS) entry which is preliminary data.</text>
</comment>
<dbReference type="STRING" id="1801780.A2917_00195"/>
<comment type="function">
    <text evidence="4">Hydrolyzes ribosome-free peptidyl-tRNAs (with 1 or more amino acids incorporated), which drop off the ribosome during protein synthesis, or as a result of ribosome stalling.</text>
</comment>
<dbReference type="InterPro" id="IPR001328">
    <property type="entry name" value="Pept_tRNA_hydro"/>
</dbReference>
<feature type="active site" description="Proton acceptor" evidence="4">
    <location>
        <position position="19"/>
    </location>
</feature>
<dbReference type="AlphaFoldDB" id="A0A1F6XNK4"/>
<sequence length="175" mass="19090">MKLVVGLGNPGNEYENTRHNTGRIMVGLVEKKIEGHKIKFITPDTFMNNSGPAVAKALAGKKALKDLIVIYDDIDLPLGKIKISFNRSSGGHNGLGSIIKALKSEEFLRIRVGISPATPKGVVKKPKGEKAILNFLLGEFKKSELETIKKLSKKVAEAVETIFSEGKEKAMSLYN</sequence>
<dbReference type="GO" id="GO:0004045">
    <property type="term" value="F:peptidyl-tRNA hydrolase activity"/>
    <property type="evidence" value="ECO:0007669"/>
    <property type="project" value="UniProtKB-UniRule"/>
</dbReference>
<evidence type="ECO:0000313" key="6">
    <source>
        <dbReference type="Proteomes" id="UP000178104"/>
    </source>
</evidence>
<keyword evidence="1 4" id="KW-0820">tRNA-binding</keyword>
<organism evidence="5 6">
    <name type="scientific">Candidatus Nomurabacteria bacterium RIFCSPLOWO2_01_FULL_42_17</name>
    <dbReference type="NCBI Taxonomy" id="1801780"/>
    <lineage>
        <taxon>Bacteria</taxon>
        <taxon>Candidatus Nomuraibacteriota</taxon>
    </lineage>
</organism>
<comment type="catalytic activity">
    <reaction evidence="4">
        <text>an N-acyl-L-alpha-aminoacyl-tRNA + H2O = an N-acyl-L-amino acid + a tRNA + H(+)</text>
        <dbReference type="Rhea" id="RHEA:54448"/>
        <dbReference type="Rhea" id="RHEA-COMP:10123"/>
        <dbReference type="Rhea" id="RHEA-COMP:13883"/>
        <dbReference type="ChEBI" id="CHEBI:15377"/>
        <dbReference type="ChEBI" id="CHEBI:15378"/>
        <dbReference type="ChEBI" id="CHEBI:59874"/>
        <dbReference type="ChEBI" id="CHEBI:78442"/>
        <dbReference type="ChEBI" id="CHEBI:138191"/>
        <dbReference type="EC" id="3.1.1.29"/>
    </reaction>
</comment>
<evidence type="ECO:0000256" key="1">
    <source>
        <dbReference type="ARBA" id="ARBA00022555"/>
    </source>
</evidence>
<evidence type="ECO:0000256" key="2">
    <source>
        <dbReference type="ARBA" id="ARBA00022801"/>
    </source>
</evidence>
<proteinExistence type="inferred from homology"/>
<dbReference type="GO" id="GO:0072344">
    <property type="term" value="P:rescue of stalled ribosome"/>
    <property type="evidence" value="ECO:0007669"/>
    <property type="project" value="UniProtKB-UniRule"/>
</dbReference>
<feature type="binding site" evidence="4">
    <location>
        <position position="14"/>
    </location>
    <ligand>
        <name>tRNA</name>
        <dbReference type="ChEBI" id="CHEBI:17843"/>
    </ligand>
</feature>
<keyword evidence="4" id="KW-0963">Cytoplasm</keyword>
<comment type="subunit">
    <text evidence="4">Monomer.</text>
</comment>
<reference evidence="5 6" key="1">
    <citation type="journal article" date="2016" name="Nat. Commun.">
        <title>Thousands of microbial genomes shed light on interconnected biogeochemical processes in an aquifer system.</title>
        <authorList>
            <person name="Anantharaman K."/>
            <person name="Brown C.T."/>
            <person name="Hug L.A."/>
            <person name="Sharon I."/>
            <person name="Castelle C.J."/>
            <person name="Probst A.J."/>
            <person name="Thomas B.C."/>
            <person name="Singh A."/>
            <person name="Wilkins M.J."/>
            <person name="Karaoz U."/>
            <person name="Brodie E.L."/>
            <person name="Williams K.H."/>
            <person name="Hubbard S.S."/>
            <person name="Banfield J.F."/>
        </authorList>
    </citation>
    <scope>NUCLEOTIDE SEQUENCE [LARGE SCALE GENOMIC DNA]</scope>
</reference>
<keyword evidence="3 4" id="KW-0694">RNA-binding</keyword>
<dbReference type="CDD" id="cd00462">
    <property type="entry name" value="PTH"/>
    <property type="match status" value="1"/>
</dbReference>
<protein>
    <recommendedName>
        <fullName evidence="4">Peptidyl-tRNA hydrolase</fullName>
        <shortName evidence="4">Pth</shortName>
        <ecNumber evidence="4">3.1.1.29</ecNumber>
    </recommendedName>
</protein>
<comment type="similarity">
    <text evidence="4">Belongs to the PTH family.</text>
</comment>
<feature type="site" description="Discriminates between blocked and unblocked aminoacyl-tRNA" evidence="4">
    <location>
        <position position="9"/>
    </location>
</feature>
<dbReference type="GO" id="GO:0000049">
    <property type="term" value="F:tRNA binding"/>
    <property type="evidence" value="ECO:0007669"/>
    <property type="project" value="UniProtKB-UniRule"/>
</dbReference>
<evidence type="ECO:0000256" key="3">
    <source>
        <dbReference type="ARBA" id="ARBA00022884"/>
    </source>
</evidence>
<dbReference type="PANTHER" id="PTHR17224">
    <property type="entry name" value="PEPTIDYL-TRNA HYDROLASE"/>
    <property type="match status" value="1"/>
</dbReference>
<dbReference type="EMBL" id="MFVE01000002">
    <property type="protein sequence ID" value="OGI95729.1"/>
    <property type="molecule type" value="Genomic_DNA"/>
</dbReference>
<dbReference type="PANTHER" id="PTHR17224:SF1">
    <property type="entry name" value="PEPTIDYL-TRNA HYDROLASE"/>
    <property type="match status" value="1"/>
</dbReference>
<dbReference type="InterPro" id="IPR036416">
    <property type="entry name" value="Pept_tRNA_hydro_sf"/>
</dbReference>
<feature type="binding site" evidence="4">
    <location>
        <position position="93"/>
    </location>
    <ligand>
        <name>tRNA</name>
        <dbReference type="ChEBI" id="CHEBI:17843"/>
    </ligand>
</feature>
<dbReference type="NCBIfam" id="TIGR00447">
    <property type="entry name" value="pth"/>
    <property type="match status" value="1"/>
</dbReference>
<keyword evidence="2 4" id="KW-0378">Hydrolase</keyword>
<dbReference type="Gene3D" id="3.40.50.1470">
    <property type="entry name" value="Peptidyl-tRNA hydrolase"/>
    <property type="match status" value="1"/>
</dbReference>
<dbReference type="SUPFAM" id="SSF53178">
    <property type="entry name" value="Peptidyl-tRNA hydrolase-like"/>
    <property type="match status" value="1"/>
</dbReference>
<dbReference type="Pfam" id="PF01195">
    <property type="entry name" value="Pept_tRNA_hydro"/>
    <property type="match status" value="1"/>
</dbReference>